<dbReference type="RefSeq" id="WP_152214961.1">
    <property type="nucleotide sequence ID" value="NZ_WESC01000003.1"/>
</dbReference>
<dbReference type="Proteomes" id="UP000468901">
    <property type="component" value="Unassembled WGS sequence"/>
</dbReference>
<dbReference type="Pfam" id="PF06742">
    <property type="entry name" value="DUF1214"/>
    <property type="match status" value="1"/>
</dbReference>
<gene>
    <name evidence="3" type="ORF">F2P47_04440</name>
</gene>
<evidence type="ECO:0000313" key="4">
    <source>
        <dbReference type="Proteomes" id="UP000468901"/>
    </source>
</evidence>
<feature type="domain" description="DUF1214" evidence="2">
    <location>
        <begin position="71"/>
        <end position="170"/>
    </location>
</feature>
<evidence type="ECO:0000259" key="2">
    <source>
        <dbReference type="Pfam" id="PF06742"/>
    </source>
</evidence>
<keyword evidence="1" id="KW-0472">Membrane</keyword>
<keyword evidence="1" id="KW-1133">Transmembrane helix</keyword>
<dbReference type="PIRSF" id="PIRSF009471">
    <property type="entry name" value="UCP009471"/>
    <property type="match status" value="1"/>
</dbReference>
<comment type="caution">
    <text evidence="3">The sequence shown here is derived from an EMBL/GenBank/DDBJ whole genome shotgun (WGS) entry which is preliminary data.</text>
</comment>
<name>A0A6N6VJR1_9HYPH</name>
<reference evidence="3 4" key="1">
    <citation type="submission" date="2019-09" db="EMBL/GenBank/DDBJ databases">
        <title>Parvibaculum sedimenti sp. nov., isolated from sediment.</title>
        <authorList>
            <person name="Wang Y."/>
        </authorList>
    </citation>
    <scope>NUCLEOTIDE SEQUENCE [LARGE SCALE GENOMIC DNA]</scope>
    <source>
        <strain evidence="3 4">HXT-9</strain>
    </source>
</reference>
<sequence>MKRFAYWGGIIVLGLALGVGSAAFMLRLGALDGGYSVGPWKTGTDFGSANADMYTRARVALYGLLALDRKETMYYTASTDDAGKPLSGDCTYVVEGKDLAARWWSVTAYGPDSFLIPNEANVYSFAKTTVKREADGHYIVRVSADRQEGNWLPVKRGQSFDMTARFYNPDAEVSAAPASAELPRITKESCK</sequence>
<dbReference type="EMBL" id="WESC01000003">
    <property type="protein sequence ID" value="KAB7741658.1"/>
    <property type="molecule type" value="Genomic_DNA"/>
</dbReference>
<protein>
    <submittedName>
        <fullName evidence="3">DUF1214 domain-containing protein</fullName>
    </submittedName>
</protein>
<organism evidence="3 4">
    <name type="scientific">Parvibaculum sedimenti</name>
    <dbReference type="NCBI Taxonomy" id="2608632"/>
    <lineage>
        <taxon>Bacteria</taxon>
        <taxon>Pseudomonadati</taxon>
        <taxon>Pseudomonadota</taxon>
        <taxon>Alphaproteobacteria</taxon>
        <taxon>Hyphomicrobiales</taxon>
        <taxon>Parvibaculaceae</taxon>
        <taxon>Parvibaculum</taxon>
    </lineage>
</organism>
<dbReference type="Gene3D" id="2.60.120.600">
    <property type="entry name" value="Domain of unknown function DUF1214, C-terminal domain"/>
    <property type="match status" value="1"/>
</dbReference>
<evidence type="ECO:0000256" key="1">
    <source>
        <dbReference type="SAM" id="Phobius"/>
    </source>
</evidence>
<proteinExistence type="predicted"/>
<feature type="transmembrane region" description="Helical" evidence="1">
    <location>
        <begin position="6"/>
        <end position="26"/>
    </location>
</feature>
<dbReference type="PANTHER" id="PTHR36509">
    <property type="entry name" value="BLL3101 PROTEIN"/>
    <property type="match status" value="1"/>
</dbReference>
<dbReference type="InterPro" id="IPR010621">
    <property type="entry name" value="DUF1214"/>
</dbReference>
<dbReference type="SUPFAM" id="SSF160935">
    <property type="entry name" value="VPA0735-like"/>
    <property type="match status" value="1"/>
</dbReference>
<accession>A0A6N6VJR1</accession>
<evidence type="ECO:0000313" key="3">
    <source>
        <dbReference type="EMBL" id="KAB7741658.1"/>
    </source>
</evidence>
<dbReference type="InterPro" id="IPR012038">
    <property type="entry name" value="UCP009471"/>
</dbReference>
<dbReference type="PANTHER" id="PTHR36509:SF2">
    <property type="entry name" value="BLL3101 PROTEIN"/>
    <property type="match status" value="1"/>
</dbReference>
<keyword evidence="1" id="KW-0812">Transmembrane</keyword>
<dbReference type="AlphaFoldDB" id="A0A6N6VJR1"/>
<keyword evidence="4" id="KW-1185">Reference proteome</keyword>
<dbReference type="InterPro" id="IPR037049">
    <property type="entry name" value="DUF1214_C_sf"/>
</dbReference>